<evidence type="ECO:0000256" key="4">
    <source>
        <dbReference type="ARBA" id="ARBA00023098"/>
    </source>
</evidence>
<dbReference type="Proteomes" id="UP000198393">
    <property type="component" value="Unassembled WGS sequence"/>
</dbReference>
<keyword evidence="4" id="KW-0443">Lipid metabolism</keyword>
<dbReference type="GO" id="GO:0016746">
    <property type="term" value="F:acyltransferase activity"/>
    <property type="evidence" value="ECO:0007669"/>
    <property type="project" value="UniProtKB-KW"/>
</dbReference>
<evidence type="ECO:0000313" key="6">
    <source>
        <dbReference type="EMBL" id="SNS53221.1"/>
    </source>
</evidence>
<keyword evidence="5" id="KW-0012">Acyltransferase</keyword>
<dbReference type="RefSeq" id="WP_089355308.1">
    <property type="nucleotide sequence ID" value="NZ_FZPD01000001.1"/>
</dbReference>
<evidence type="ECO:0000256" key="1">
    <source>
        <dbReference type="ARBA" id="ARBA00005189"/>
    </source>
</evidence>
<dbReference type="InterPro" id="IPR052351">
    <property type="entry name" value="Ornithine_N-alpha-AT"/>
</dbReference>
<dbReference type="EMBL" id="FZPD01000001">
    <property type="protein sequence ID" value="SNS53221.1"/>
    <property type="molecule type" value="Genomic_DNA"/>
</dbReference>
<proteinExistence type="predicted"/>
<comment type="pathway">
    <text evidence="1">Lipid metabolism.</text>
</comment>
<keyword evidence="3 6" id="KW-0808">Transferase</keyword>
<dbReference type="PANTHER" id="PTHR37323">
    <property type="entry name" value="GCN5-RELATED N-ACETYLTRANSFERASE"/>
    <property type="match status" value="1"/>
</dbReference>
<dbReference type="OrthoDB" id="1113830at2"/>
<dbReference type="Pfam" id="PF13444">
    <property type="entry name" value="Acetyltransf_5"/>
    <property type="match status" value="1"/>
</dbReference>
<protein>
    <submittedName>
        <fullName evidence="6">Acetyltransferase (GNAT) domain-containing protein</fullName>
    </submittedName>
</protein>
<dbReference type="AlphaFoldDB" id="A0A239F903"/>
<dbReference type="GO" id="GO:0006629">
    <property type="term" value="P:lipid metabolic process"/>
    <property type="evidence" value="ECO:0007669"/>
    <property type="project" value="UniProtKB-KW"/>
</dbReference>
<evidence type="ECO:0000256" key="2">
    <source>
        <dbReference type="ARBA" id="ARBA00022516"/>
    </source>
</evidence>
<dbReference type="SUPFAM" id="SSF55729">
    <property type="entry name" value="Acyl-CoA N-acyltransferases (Nat)"/>
    <property type="match status" value="1"/>
</dbReference>
<name>A0A239F903_EKHLU</name>
<evidence type="ECO:0000313" key="7">
    <source>
        <dbReference type="Proteomes" id="UP000198393"/>
    </source>
</evidence>
<organism evidence="6 7">
    <name type="scientific">Ekhidna lutea</name>
    <dbReference type="NCBI Taxonomy" id="447679"/>
    <lineage>
        <taxon>Bacteria</taxon>
        <taxon>Pseudomonadati</taxon>
        <taxon>Bacteroidota</taxon>
        <taxon>Cytophagia</taxon>
        <taxon>Cytophagales</taxon>
        <taxon>Reichenbachiellaceae</taxon>
        <taxon>Ekhidna</taxon>
    </lineage>
</organism>
<keyword evidence="7" id="KW-1185">Reference proteome</keyword>
<reference evidence="6 7" key="1">
    <citation type="submission" date="2017-06" db="EMBL/GenBank/DDBJ databases">
        <authorList>
            <person name="Kim H.J."/>
            <person name="Triplett B.A."/>
        </authorList>
    </citation>
    <scope>NUCLEOTIDE SEQUENCE [LARGE SCALE GENOMIC DNA]</scope>
    <source>
        <strain evidence="6 7">DSM 19307</strain>
    </source>
</reference>
<evidence type="ECO:0000256" key="5">
    <source>
        <dbReference type="ARBA" id="ARBA00023315"/>
    </source>
</evidence>
<evidence type="ECO:0000256" key="3">
    <source>
        <dbReference type="ARBA" id="ARBA00022679"/>
    </source>
</evidence>
<keyword evidence="2" id="KW-0444">Lipid biosynthesis</keyword>
<gene>
    <name evidence="6" type="ORF">SAMN05421640_0550</name>
</gene>
<accession>A0A239F903</accession>
<dbReference type="InterPro" id="IPR016181">
    <property type="entry name" value="Acyl_CoA_acyltransferase"/>
</dbReference>
<dbReference type="PANTHER" id="PTHR37323:SF1">
    <property type="entry name" value="L-ORNITHINE N(ALPHA)-ACYLTRANSFERASE"/>
    <property type="match status" value="1"/>
</dbReference>
<sequence>MQKEKDIIPPVDRDLLEKELNEERFVRDTNKGGNKIYIVNHHNSPNTMREIGRLREVSFRYAGGGTGEEVDIDEADTRERCYEQLVVYSPEDREIIGGYRFITGERAENPSSGDFELSTAHYFDFSDPMKKDFLPYSIELGRSWVQPNYQPGINPRKGLFALMNIWDGLGCLVTNYPEIKYFFGKVTMYTSYNKEARDILLSFMAHYFPNRMSLCEPKSELKAGFNDSLFKEHFATEMNYQDGFKLLHKLLKERGEFVPPLINIYMSLSDTMMTFGTAQNPDFGDVEETAILVTIADIHPEVIDRHVNY</sequence>